<dbReference type="EMBL" id="DUMN01000329">
    <property type="protein sequence ID" value="HHV68220.1"/>
    <property type="molecule type" value="Genomic_DNA"/>
</dbReference>
<accession>A0A7V6TZS5</accession>
<name>A0A7V6TZS5_9HYPH</name>
<reference evidence="1 2" key="1">
    <citation type="journal article" date="2020" name="Biotechnol. Biofuels">
        <title>New insights from the biogas microbiome by comprehensive genome-resolved metagenomics of nearly 1600 species originating from multiple anaerobic digesters.</title>
        <authorList>
            <person name="Campanaro S."/>
            <person name="Treu L."/>
            <person name="Rodriguez-R L.M."/>
            <person name="Kovalovszki A."/>
            <person name="Ziels R.M."/>
            <person name="Maus I."/>
            <person name="Zhu X."/>
            <person name="Kougias P.G."/>
            <person name="Basile A."/>
            <person name="Luo G."/>
            <person name="Schluter A."/>
            <person name="Konstantinidis K.T."/>
            <person name="Angelidaki I."/>
        </authorList>
    </citation>
    <scope>NUCLEOTIDE SEQUENCE [LARGE SCALE GENOMIC DNA]</scope>
    <source>
        <strain evidence="1">AS04akNAM_66</strain>
    </source>
</reference>
<protein>
    <submittedName>
        <fullName evidence="1">Uncharacterized protein</fullName>
    </submittedName>
</protein>
<comment type="caution">
    <text evidence="1">The sequence shown here is derived from an EMBL/GenBank/DDBJ whole genome shotgun (WGS) entry which is preliminary data.</text>
</comment>
<organism evidence="1 2">
    <name type="scientific">Brucella intermedia</name>
    <dbReference type="NCBI Taxonomy" id="94625"/>
    <lineage>
        <taxon>Bacteria</taxon>
        <taxon>Pseudomonadati</taxon>
        <taxon>Pseudomonadota</taxon>
        <taxon>Alphaproteobacteria</taxon>
        <taxon>Hyphomicrobiales</taxon>
        <taxon>Brucellaceae</taxon>
        <taxon>Brucella/Ochrobactrum group</taxon>
        <taxon>Brucella</taxon>
    </lineage>
</organism>
<dbReference type="AlphaFoldDB" id="A0A7V6TZS5"/>
<proteinExistence type="predicted"/>
<gene>
    <name evidence="1" type="ORF">GXX48_11330</name>
</gene>
<sequence length="77" mass="8375">MNNDAERLKNTSEAVADRMSEILGFFKPGAKITLLVRRPGEPEQDFCLTNDDLTEVTAMIARRLAAGAAIMEVVGHG</sequence>
<dbReference type="Proteomes" id="UP000551563">
    <property type="component" value="Unassembled WGS sequence"/>
</dbReference>
<evidence type="ECO:0000313" key="1">
    <source>
        <dbReference type="EMBL" id="HHV68220.1"/>
    </source>
</evidence>
<evidence type="ECO:0000313" key="2">
    <source>
        <dbReference type="Proteomes" id="UP000551563"/>
    </source>
</evidence>